<evidence type="ECO:0000313" key="1">
    <source>
        <dbReference type="EMBL" id="KAG7054159.1"/>
    </source>
</evidence>
<keyword evidence="2" id="KW-1185">Reference proteome</keyword>
<reference evidence="1" key="1">
    <citation type="submission" date="2021-05" db="EMBL/GenBank/DDBJ databases">
        <title>Comparative genomics of three Colletotrichum scovillei strains and genetic complementation revealed genes involved fungal growth and virulence on chili pepper.</title>
        <authorList>
            <person name="Hsieh D.-K."/>
            <person name="Chuang S.-C."/>
            <person name="Chen C.-Y."/>
            <person name="Chao Y.-T."/>
            <person name="Lu M.-Y.J."/>
            <person name="Lee M.-H."/>
            <person name="Shih M.-C."/>
        </authorList>
    </citation>
    <scope>NUCLEOTIDE SEQUENCE</scope>
    <source>
        <strain evidence="1">Coll-153</strain>
    </source>
</reference>
<dbReference type="AlphaFoldDB" id="A0A9P7UF12"/>
<protein>
    <submittedName>
        <fullName evidence="1">Uncharacterized protein</fullName>
    </submittedName>
</protein>
<name>A0A9P7UF12_9PEZI</name>
<sequence length="123" mass="14106">TPWGYSSYEAASGWGIHYPPRIDEVVLSQDVISLRYRYPYGPGLKDEFRESNGKGGVYPWTMDLLELAVIVVSIPDNFNSKIPFRILGDERRTSGNLKTLERDESRREYFKKDGSEIRDIGTV</sequence>
<organism evidence="1 2">
    <name type="scientific">Colletotrichum scovillei</name>
    <dbReference type="NCBI Taxonomy" id="1209932"/>
    <lineage>
        <taxon>Eukaryota</taxon>
        <taxon>Fungi</taxon>
        <taxon>Dikarya</taxon>
        <taxon>Ascomycota</taxon>
        <taxon>Pezizomycotina</taxon>
        <taxon>Sordariomycetes</taxon>
        <taxon>Hypocreomycetidae</taxon>
        <taxon>Glomerellales</taxon>
        <taxon>Glomerellaceae</taxon>
        <taxon>Colletotrichum</taxon>
        <taxon>Colletotrichum acutatum species complex</taxon>
    </lineage>
</organism>
<feature type="non-terminal residue" evidence="1">
    <location>
        <position position="1"/>
    </location>
</feature>
<proteinExistence type="predicted"/>
<dbReference type="Proteomes" id="UP000699042">
    <property type="component" value="Unassembled WGS sequence"/>
</dbReference>
<gene>
    <name evidence="1" type="ORF">JMJ77_001229</name>
</gene>
<dbReference type="EMBL" id="JAESDN010000003">
    <property type="protein sequence ID" value="KAG7054159.1"/>
    <property type="molecule type" value="Genomic_DNA"/>
</dbReference>
<evidence type="ECO:0000313" key="2">
    <source>
        <dbReference type="Proteomes" id="UP000699042"/>
    </source>
</evidence>
<comment type="caution">
    <text evidence="1">The sequence shown here is derived from an EMBL/GenBank/DDBJ whole genome shotgun (WGS) entry which is preliminary data.</text>
</comment>
<accession>A0A9P7UF12</accession>